<evidence type="ECO:0000313" key="2">
    <source>
        <dbReference type="EMBL" id="ATA87894.1"/>
    </source>
</evidence>
<proteinExistence type="predicted"/>
<gene>
    <name evidence="2" type="ORF">CGC50_12595</name>
</gene>
<evidence type="ECO:0000259" key="1">
    <source>
        <dbReference type="Pfam" id="PF12867"/>
    </source>
</evidence>
<dbReference type="EMBL" id="CP022386">
    <property type="protein sequence ID" value="ATA87894.1"/>
    <property type="molecule type" value="Genomic_DNA"/>
</dbReference>
<reference evidence="3" key="1">
    <citation type="submission" date="2017-06" db="EMBL/GenBank/DDBJ databases">
        <title>Capnocytophaga spp. assemblies.</title>
        <authorList>
            <person name="Gulvik C.A."/>
        </authorList>
    </citation>
    <scope>NUCLEOTIDE SEQUENCE [LARGE SCALE GENOMIC DNA]</scope>
    <source>
        <strain evidence="3">H1496</strain>
    </source>
</reference>
<dbReference type="InterPro" id="IPR034660">
    <property type="entry name" value="DinB/YfiT-like"/>
</dbReference>
<name>A0A250FS46_9FLAO</name>
<dbReference type="RefSeq" id="WP_095911084.1">
    <property type="nucleotide sequence ID" value="NZ_CP022386.1"/>
</dbReference>
<dbReference type="GO" id="GO:0016787">
    <property type="term" value="F:hydrolase activity"/>
    <property type="evidence" value="ECO:0007669"/>
    <property type="project" value="UniProtKB-KW"/>
</dbReference>
<sequence>MDEIKYPIGAFELPKEITQKHITTYIEELRRFPYLLEEAVKQCPPNILNLTYREGGWTIAQIVHHLADVDMNSFIRCKLALTEENPMVKPYEETLWAEIPEAKDFYISPSLRIIEGVHWRWWKFLRALTPEDFEKTYRHPQSGQTISIKQEIAKSVWHGKHHLVHIELAKKLQIINNKL</sequence>
<protein>
    <submittedName>
        <fullName evidence="2">Metal-dependent hydrolase</fullName>
    </submittedName>
</protein>
<organism evidence="2 3">
    <name type="scientific">Capnocytophaga gingivalis</name>
    <dbReference type="NCBI Taxonomy" id="1017"/>
    <lineage>
        <taxon>Bacteria</taxon>
        <taxon>Pseudomonadati</taxon>
        <taxon>Bacteroidota</taxon>
        <taxon>Flavobacteriia</taxon>
        <taxon>Flavobacteriales</taxon>
        <taxon>Flavobacteriaceae</taxon>
        <taxon>Capnocytophaga</taxon>
    </lineage>
</organism>
<accession>A0A250FS46</accession>
<dbReference type="Pfam" id="PF12867">
    <property type="entry name" value="DinB_2"/>
    <property type="match status" value="1"/>
</dbReference>
<dbReference type="Gene3D" id="1.20.120.450">
    <property type="entry name" value="dinb family like domain"/>
    <property type="match status" value="1"/>
</dbReference>
<dbReference type="AlphaFoldDB" id="A0A250FS46"/>
<dbReference type="InterPro" id="IPR024775">
    <property type="entry name" value="DinB-like"/>
</dbReference>
<feature type="domain" description="DinB-like" evidence="1">
    <location>
        <begin position="29"/>
        <end position="163"/>
    </location>
</feature>
<dbReference type="OrthoDB" id="9796039at2"/>
<dbReference type="NCBIfam" id="NF009807">
    <property type="entry name" value="PRK13291.1"/>
    <property type="match status" value="1"/>
</dbReference>
<evidence type="ECO:0000313" key="3">
    <source>
        <dbReference type="Proteomes" id="UP000217250"/>
    </source>
</evidence>
<keyword evidence="2" id="KW-0378">Hydrolase</keyword>
<dbReference type="SUPFAM" id="SSF109854">
    <property type="entry name" value="DinB/YfiT-like putative metalloenzymes"/>
    <property type="match status" value="1"/>
</dbReference>
<dbReference type="Proteomes" id="UP000217250">
    <property type="component" value="Chromosome"/>
</dbReference>
<dbReference type="GeneID" id="84809375"/>
<dbReference type="KEGG" id="cgh:CGC50_12595"/>